<feature type="region of interest" description="Disordered" evidence="6">
    <location>
        <begin position="264"/>
        <end position="295"/>
    </location>
</feature>
<dbReference type="PROSITE" id="PS00028">
    <property type="entry name" value="ZINC_FINGER_C2H2_1"/>
    <property type="match status" value="1"/>
</dbReference>
<keyword evidence="2" id="KW-0677">Repeat</keyword>
<feature type="domain" description="C2H2-type" evidence="7">
    <location>
        <begin position="91"/>
        <end position="118"/>
    </location>
</feature>
<evidence type="ECO:0000256" key="3">
    <source>
        <dbReference type="ARBA" id="ARBA00022771"/>
    </source>
</evidence>
<dbReference type="Gene3D" id="3.30.160.60">
    <property type="entry name" value="Classic Zinc Finger"/>
    <property type="match status" value="1"/>
</dbReference>
<sequence length="295" mass="32329">MDDSTTTSQSSPCYTPEAAGPLSAQASATSPAREDRLSTTSNSIEQKGPRYRKTHQCLQCRDQGVAKYLRSIFRLQEHNREKHMSKDERPYRCTECSASFARQWSLSRHLKLHGIKAPSGRPQRQPKNKTKQTSKPAKKNEPDPDHNPGEDTKAGEERPFAVSNEAYMAQDAPSMIDPSLEMPDFTLYDGQQNTTGHGVVSMNDQLADQYGSLMPTNYNTNSSASGSSFQNHVAGNNLEPTSLAEDFDAFGSLNVNNYPGISGPNFNGGNTQEAFGGGEINEDVDKCREGGRSKA</sequence>
<evidence type="ECO:0000313" key="9">
    <source>
        <dbReference type="Proteomes" id="UP001310594"/>
    </source>
</evidence>
<protein>
    <recommendedName>
        <fullName evidence="7">C2H2-type domain-containing protein</fullName>
    </recommendedName>
</protein>
<keyword evidence="3 5" id="KW-0863">Zinc-finger</keyword>
<evidence type="ECO:0000256" key="4">
    <source>
        <dbReference type="ARBA" id="ARBA00022833"/>
    </source>
</evidence>
<dbReference type="GO" id="GO:0008270">
    <property type="term" value="F:zinc ion binding"/>
    <property type="evidence" value="ECO:0007669"/>
    <property type="project" value="UniProtKB-KW"/>
</dbReference>
<dbReference type="SMART" id="SM00355">
    <property type="entry name" value="ZnF_C2H2"/>
    <property type="match status" value="2"/>
</dbReference>
<dbReference type="Proteomes" id="UP001310594">
    <property type="component" value="Unassembled WGS sequence"/>
</dbReference>
<keyword evidence="1" id="KW-0479">Metal-binding</keyword>
<feature type="compositionally biased region" description="Basic and acidic residues" evidence="6">
    <location>
        <begin position="138"/>
        <end position="156"/>
    </location>
</feature>
<feature type="region of interest" description="Disordered" evidence="6">
    <location>
        <begin position="1"/>
        <end position="54"/>
    </location>
</feature>
<proteinExistence type="predicted"/>
<dbReference type="InterPro" id="IPR036236">
    <property type="entry name" value="Znf_C2H2_sf"/>
</dbReference>
<dbReference type="SUPFAM" id="SSF57667">
    <property type="entry name" value="beta-beta-alpha zinc fingers"/>
    <property type="match status" value="1"/>
</dbReference>
<evidence type="ECO:0000256" key="6">
    <source>
        <dbReference type="SAM" id="MobiDB-lite"/>
    </source>
</evidence>
<comment type="caution">
    <text evidence="8">The sequence shown here is derived from an EMBL/GenBank/DDBJ whole genome shotgun (WGS) entry which is preliminary data.</text>
</comment>
<dbReference type="PROSITE" id="PS50157">
    <property type="entry name" value="ZINC_FINGER_C2H2_2"/>
    <property type="match status" value="1"/>
</dbReference>
<organism evidence="8 9">
    <name type="scientific">Elasticomyces elasticus</name>
    <dbReference type="NCBI Taxonomy" id="574655"/>
    <lineage>
        <taxon>Eukaryota</taxon>
        <taxon>Fungi</taxon>
        <taxon>Dikarya</taxon>
        <taxon>Ascomycota</taxon>
        <taxon>Pezizomycotina</taxon>
        <taxon>Dothideomycetes</taxon>
        <taxon>Dothideomycetidae</taxon>
        <taxon>Mycosphaerellales</taxon>
        <taxon>Teratosphaeriaceae</taxon>
        <taxon>Elasticomyces</taxon>
    </lineage>
</organism>
<dbReference type="AlphaFoldDB" id="A0AAN7W6I3"/>
<keyword evidence="4" id="KW-0862">Zinc</keyword>
<evidence type="ECO:0000256" key="2">
    <source>
        <dbReference type="ARBA" id="ARBA00022737"/>
    </source>
</evidence>
<feature type="compositionally biased region" description="Basic and acidic residues" evidence="6">
    <location>
        <begin position="283"/>
        <end position="295"/>
    </location>
</feature>
<feature type="region of interest" description="Disordered" evidence="6">
    <location>
        <begin position="115"/>
        <end position="156"/>
    </location>
</feature>
<feature type="compositionally biased region" description="Polar residues" evidence="6">
    <location>
        <begin position="1"/>
        <end position="13"/>
    </location>
</feature>
<dbReference type="EMBL" id="JAVRQU010000009">
    <property type="protein sequence ID" value="KAK5698795.1"/>
    <property type="molecule type" value="Genomic_DNA"/>
</dbReference>
<evidence type="ECO:0000313" key="8">
    <source>
        <dbReference type="EMBL" id="KAK5698795.1"/>
    </source>
</evidence>
<accession>A0AAN7W6I3</accession>
<name>A0AAN7W6I3_9PEZI</name>
<gene>
    <name evidence="8" type="ORF">LTR97_006443</name>
</gene>
<dbReference type="InterPro" id="IPR013087">
    <property type="entry name" value="Znf_C2H2_type"/>
</dbReference>
<evidence type="ECO:0000259" key="7">
    <source>
        <dbReference type="PROSITE" id="PS50157"/>
    </source>
</evidence>
<feature type="compositionally biased region" description="Polar residues" evidence="6">
    <location>
        <begin position="264"/>
        <end position="273"/>
    </location>
</feature>
<evidence type="ECO:0000256" key="5">
    <source>
        <dbReference type="PROSITE-ProRule" id="PRU00042"/>
    </source>
</evidence>
<evidence type="ECO:0000256" key="1">
    <source>
        <dbReference type="ARBA" id="ARBA00022723"/>
    </source>
</evidence>
<dbReference type="FunFam" id="3.30.160.60:FF:000110">
    <property type="entry name" value="Zinc finger protein-like"/>
    <property type="match status" value="1"/>
</dbReference>
<reference evidence="8" key="1">
    <citation type="submission" date="2023-08" db="EMBL/GenBank/DDBJ databases">
        <title>Black Yeasts Isolated from many extreme environments.</title>
        <authorList>
            <person name="Coleine C."/>
            <person name="Stajich J.E."/>
            <person name="Selbmann L."/>
        </authorList>
    </citation>
    <scope>NUCLEOTIDE SEQUENCE</scope>
    <source>
        <strain evidence="8">CCFEE 5810</strain>
    </source>
</reference>